<proteinExistence type="predicted"/>
<accession>A0A813LS91</accession>
<dbReference type="Proteomes" id="UP000626109">
    <property type="component" value="Unassembled WGS sequence"/>
</dbReference>
<evidence type="ECO:0008006" key="5">
    <source>
        <dbReference type="Google" id="ProtNLM"/>
    </source>
</evidence>
<dbReference type="Proteomes" id="UP000654075">
    <property type="component" value="Unassembled WGS sequence"/>
</dbReference>
<evidence type="ECO:0000313" key="2">
    <source>
        <dbReference type="EMBL" id="CAE8736262.1"/>
    </source>
</evidence>
<evidence type="ECO:0000313" key="1">
    <source>
        <dbReference type="EMBL" id="CAE8583922.1"/>
    </source>
</evidence>
<comment type="caution">
    <text evidence="2">The sequence shown here is derived from an EMBL/GenBank/DDBJ whole genome shotgun (WGS) entry which is preliminary data.</text>
</comment>
<keyword evidence="4" id="KW-1185">Reference proteome</keyword>
<protein>
    <recommendedName>
        <fullName evidence="5">Phospholipid scramblase</fullName>
    </recommendedName>
</protein>
<name>A0A813LS91_POLGL</name>
<reference evidence="2" key="1">
    <citation type="submission" date="2021-02" db="EMBL/GenBank/DDBJ databases">
        <authorList>
            <person name="Dougan E. K."/>
            <person name="Rhodes N."/>
            <person name="Thang M."/>
            <person name="Chan C."/>
        </authorList>
    </citation>
    <scope>NUCLEOTIDE SEQUENCE</scope>
</reference>
<dbReference type="EMBL" id="CAJNNW010036641">
    <property type="protein sequence ID" value="CAE8736262.1"/>
    <property type="molecule type" value="Genomic_DNA"/>
</dbReference>
<evidence type="ECO:0000313" key="4">
    <source>
        <dbReference type="Proteomes" id="UP000654075"/>
    </source>
</evidence>
<dbReference type="EMBL" id="CAJNNV010000937">
    <property type="protein sequence ID" value="CAE8583922.1"/>
    <property type="molecule type" value="Genomic_DNA"/>
</dbReference>
<sequence>MALDMQSLLHSASGLVGSAGSAGSAGSGLDMQSLLHSSSSLAGSAGSGASQVLTAAVGQQRMDQFKHEAEDRASGVFDMASPLALDLAASQIPGGHLMLDMGKRMLKADVPGGFTLGDKVLIQGNAQPGMSGFRVTSVPDGAEIYIAEERGCFHCCCCWMGTGPTYHVIKGNPLTGTDVLLMQSHRLCCCTSPEIDVLTPDGELLAGVDEHGCCCFSTSTNADVRGTPVYRVTGSILDLFCCGSHSIMPVGGVTAVGQIRHSCGSISIDFPSDARSSDKAALLAASLLWHLRVT</sequence>
<dbReference type="AlphaFoldDB" id="A0A813LS91"/>
<gene>
    <name evidence="1" type="ORF">PGLA1383_LOCUS2868</name>
    <name evidence="2" type="ORF">PGLA2088_LOCUS48236</name>
</gene>
<evidence type="ECO:0000313" key="3">
    <source>
        <dbReference type="Proteomes" id="UP000626109"/>
    </source>
</evidence>
<organism evidence="2 3">
    <name type="scientific">Polarella glacialis</name>
    <name type="common">Dinoflagellate</name>
    <dbReference type="NCBI Taxonomy" id="89957"/>
    <lineage>
        <taxon>Eukaryota</taxon>
        <taxon>Sar</taxon>
        <taxon>Alveolata</taxon>
        <taxon>Dinophyceae</taxon>
        <taxon>Suessiales</taxon>
        <taxon>Suessiaceae</taxon>
        <taxon>Polarella</taxon>
    </lineage>
</organism>